<dbReference type="EMBL" id="BLXT01006136">
    <property type="protein sequence ID" value="GFO29241.1"/>
    <property type="molecule type" value="Genomic_DNA"/>
</dbReference>
<reference evidence="1 2" key="1">
    <citation type="journal article" date="2021" name="Elife">
        <title>Chloroplast acquisition without the gene transfer in kleptoplastic sea slugs, Plakobranchus ocellatus.</title>
        <authorList>
            <person name="Maeda T."/>
            <person name="Takahashi S."/>
            <person name="Yoshida T."/>
            <person name="Shimamura S."/>
            <person name="Takaki Y."/>
            <person name="Nagai Y."/>
            <person name="Toyoda A."/>
            <person name="Suzuki Y."/>
            <person name="Arimoto A."/>
            <person name="Ishii H."/>
            <person name="Satoh N."/>
            <person name="Nishiyama T."/>
            <person name="Hasebe M."/>
            <person name="Maruyama T."/>
            <person name="Minagawa J."/>
            <person name="Obokata J."/>
            <person name="Shigenobu S."/>
        </authorList>
    </citation>
    <scope>NUCLEOTIDE SEQUENCE [LARGE SCALE GENOMIC DNA]</scope>
</reference>
<organism evidence="1 2">
    <name type="scientific">Plakobranchus ocellatus</name>
    <dbReference type="NCBI Taxonomy" id="259542"/>
    <lineage>
        <taxon>Eukaryota</taxon>
        <taxon>Metazoa</taxon>
        <taxon>Spiralia</taxon>
        <taxon>Lophotrochozoa</taxon>
        <taxon>Mollusca</taxon>
        <taxon>Gastropoda</taxon>
        <taxon>Heterobranchia</taxon>
        <taxon>Euthyneura</taxon>
        <taxon>Panpulmonata</taxon>
        <taxon>Sacoglossa</taxon>
        <taxon>Placobranchoidea</taxon>
        <taxon>Plakobranchidae</taxon>
        <taxon>Plakobranchus</taxon>
    </lineage>
</organism>
<name>A0AAV4C952_9GAST</name>
<comment type="caution">
    <text evidence="1">The sequence shown here is derived from an EMBL/GenBank/DDBJ whole genome shotgun (WGS) entry which is preliminary data.</text>
</comment>
<evidence type="ECO:0000313" key="2">
    <source>
        <dbReference type="Proteomes" id="UP000735302"/>
    </source>
</evidence>
<evidence type="ECO:0000313" key="1">
    <source>
        <dbReference type="EMBL" id="GFO29241.1"/>
    </source>
</evidence>
<proteinExistence type="predicted"/>
<gene>
    <name evidence="1" type="ORF">PoB_005574600</name>
</gene>
<keyword evidence="2" id="KW-1185">Reference proteome</keyword>
<protein>
    <submittedName>
        <fullName evidence="1">Uncharacterized protein</fullName>
    </submittedName>
</protein>
<sequence length="89" mass="9947">MSRNKMFLLMIVTALTAANVVILRRFLRPSGQKQSAVDTTTNLSPDILVMYVEDVHPVAHLQEAYRLGQQLSTQRVLQSPAANKPLETI</sequence>
<dbReference type="Proteomes" id="UP000735302">
    <property type="component" value="Unassembled WGS sequence"/>
</dbReference>
<dbReference type="AlphaFoldDB" id="A0AAV4C952"/>
<accession>A0AAV4C952</accession>